<dbReference type="Proteomes" id="UP000085678">
    <property type="component" value="Unplaced"/>
</dbReference>
<evidence type="ECO:0000259" key="3">
    <source>
        <dbReference type="Pfam" id="PF23039"/>
    </source>
</evidence>
<reference evidence="6" key="1">
    <citation type="submission" date="2025-08" db="UniProtKB">
        <authorList>
            <consortium name="RefSeq"/>
        </authorList>
    </citation>
    <scope>IDENTIFICATION</scope>
    <source>
        <tissue evidence="6">Gonads</tissue>
    </source>
</reference>
<dbReference type="InterPro" id="IPR055422">
    <property type="entry name" value="Ig_TMEM132_2nd"/>
</dbReference>
<dbReference type="STRING" id="7574.A0A1S3H624"/>
<dbReference type="RefSeq" id="XP_013381570.1">
    <property type="nucleotide sequence ID" value="XM_013526116.1"/>
</dbReference>
<feature type="signal peptide" evidence="1">
    <location>
        <begin position="1"/>
        <end position="22"/>
    </location>
</feature>
<feature type="domain" description="Transmembrane protein family 132 fourth" evidence="2">
    <location>
        <begin position="400"/>
        <end position="496"/>
    </location>
</feature>
<gene>
    <name evidence="6" type="primary">LOC106152501</name>
</gene>
<keyword evidence="5" id="KW-1185">Reference proteome</keyword>
<evidence type="ECO:0000259" key="2">
    <source>
        <dbReference type="Pfam" id="PF16070"/>
    </source>
</evidence>
<dbReference type="Pfam" id="PF16070">
    <property type="entry name" value="Ig_TMEM132_4th"/>
    <property type="match status" value="1"/>
</dbReference>
<feature type="domain" description="Transmembrane protein TMEM132 cohesin-like" evidence="3">
    <location>
        <begin position="254"/>
        <end position="371"/>
    </location>
</feature>
<dbReference type="AlphaFoldDB" id="A0A1S3H624"/>
<feature type="chain" id="PRO_5010197091" evidence="1">
    <location>
        <begin position="23"/>
        <end position="523"/>
    </location>
</feature>
<evidence type="ECO:0000256" key="1">
    <source>
        <dbReference type="SAM" id="SignalP"/>
    </source>
</evidence>
<dbReference type="PANTHER" id="PTHR13388:SF11">
    <property type="entry name" value="DETONATOR, ISOFORM E"/>
    <property type="match status" value="1"/>
</dbReference>
<feature type="domain" description="Transmembrane protein TMEM132 second Ig-like" evidence="4">
    <location>
        <begin position="105"/>
        <end position="188"/>
    </location>
</feature>
<accession>A0A1S3H624</accession>
<evidence type="ECO:0000313" key="5">
    <source>
        <dbReference type="Proteomes" id="UP000085678"/>
    </source>
</evidence>
<proteinExistence type="predicted"/>
<dbReference type="InterPro" id="IPR031437">
    <property type="entry name" value="Ig_TMEM132_4th"/>
</dbReference>
<dbReference type="InParanoid" id="A0A1S3H624"/>
<keyword evidence="1" id="KW-0732">Signal</keyword>
<evidence type="ECO:0000313" key="6">
    <source>
        <dbReference type="RefSeq" id="XP_013381570.1"/>
    </source>
</evidence>
<dbReference type="KEGG" id="lak:106152501"/>
<sequence>MADLWPIWAYLWTSALLGLSQAVDVTFSHLGDGYFVKSPLLKKNNHDRQVQQELFVVPTAGKVATLRASYGPLIAEGSTPHFYANKTNASAQQPAGLLFPGMDVSVHIIRKEIPHNSATVLVLSHASHGSQRNKYKTRNRQKWCLSVYVQKDLSEVSSSCEIKEDDPLCLLKLSLPTAWWNNSTVTANVYHSLHTVDINSPCVSATNSILPSKTKEEDVLHIQKHFLSSVILVPNKPSAQSLDVRYRRVQGDLLVIDIPTEGFPAGATFEVPVLLQAESYLRAFSIHTKARKGLRILDAKSSNPSIWRVQLSLNHKHKSGMVTAFVKDAEHYTKKSSVQEVLRFTVKVDDDFEDEQTGRLAFGIEYKNPIKAKKKHRQKRNNWSARVVARIPLYPDTEQTVIPVTHNTELINTAILTGKQQMFPLNVFGVSKGGTVKDIRATCTCVSNMPDALKVSSSCLDVYLDGTESTGSDQVTITLSCGTFSQELNFRVWVPDFPLEVVLSDNKLSQIKAWKVPPGRKKR</sequence>
<evidence type="ECO:0000259" key="4">
    <source>
        <dbReference type="Pfam" id="PF23481"/>
    </source>
</evidence>
<dbReference type="Pfam" id="PF23039">
    <property type="entry name" value="TMEM132_3rd"/>
    <property type="match status" value="1"/>
</dbReference>
<dbReference type="InterPro" id="IPR055421">
    <property type="entry name" value="TMEM132_3rd"/>
</dbReference>
<dbReference type="Pfam" id="PF23481">
    <property type="entry name" value="Ig_TMEM132_2nd"/>
    <property type="match status" value="1"/>
</dbReference>
<dbReference type="GeneID" id="106152501"/>
<dbReference type="OrthoDB" id="10026202at2759"/>
<protein>
    <submittedName>
        <fullName evidence="6">Transmembrane protein 132E-like</fullName>
    </submittedName>
</protein>
<dbReference type="InterPro" id="IPR026307">
    <property type="entry name" value="TMEM132"/>
</dbReference>
<name>A0A1S3H624_LINAN</name>
<dbReference type="PANTHER" id="PTHR13388">
    <property type="entry name" value="DETONATOR, ISOFORM E"/>
    <property type="match status" value="1"/>
</dbReference>
<organism evidence="5 6">
    <name type="scientific">Lingula anatina</name>
    <name type="common">Brachiopod</name>
    <name type="synonym">Lingula unguis</name>
    <dbReference type="NCBI Taxonomy" id="7574"/>
    <lineage>
        <taxon>Eukaryota</taxon>
        <taxon>Metazoa</taxon>
        <taxon>Spiralia</taxon>
        <taxon>Lophotrochozoa</taxon>
        <taxon>Brachiopoda</taxon>
        <taxon>Linguliformea</taxon>
        <taxon>Lingulata</taxon>
        <taxon>Lingulida</taxon>
        <taxon>Linguloidea</taxon>
        <taxon>Lingulidae</taxon>
        <taxon>Lingula</taxon>
    </lineage>
</organism>